<comment type="caution">
    <text evidence="1">The sequence shown here is derived from an EMBL/GenBank/DDBJ whole genome shotgun (WGS) entry which is preliminary data.</text>
</comment>
<dbReference type="Proteomes" id="UP000220210">
    <property type="component" value="Unassembled WGS sequence"/>
</dbReference>
<dbReference type="AlphaFoldDB" id="A0A9X6ZHE1"/>
<gene>
    <name evidence="1" type="ORF">CN357_04935</name>
</gene>
<evidence type="ECO:0000313" key="2">
    <source>
        <dbReference type="Proteomes" id="UP000220210"/>
    </source>
</evidence>
<protein>
    <submittedName>
        <fullName evidence="1">Uncharacterized protein</fullName>
    </submittedName>
</protein>
<reference evidence="1 2" key="1">
    <citation type="submission" date="2017-09" db="EMBL/GenBank/DDBJ databases">
        <title>Large-scale bioinformatics analysis of Bacillus genomes uncovers conserved roles of natural products in bacterial physiology.</title>
        <authorList>
            <consortium name="Agbiome Team Llc"/>
            <person name="Bleich R.M."/>
            <person name="Kirk G.J."/>
            <person name="Santa Maria K.C."/>
            <person name="Allen S.E."/>
            <person name="Farag S."/>
            <person name="Shank E.A."/>
            <person name="Bowers A."/>
        </authorList>
    </citation>
    <scope>NUCLEOTIDE SEQUENCE [LARGE SCALE GENOMIC DNA]</scope>
    <source>
        <strain evidence="1 2">AFS020204</strain>
    </source>
</reference>
<dbReference type="EMBL" id="NTSO01000002">
    <property type="protein sequence ID" value="PFF52037.1"/>
    <property type="molecule type" value="Genomic_DNA"/>
</dbReference>
<sequence>MLELSEKEMKIVANKFDVNMETLKREIEKDNVRIFPSYETFFYWLHDDLQPAKYIKMLFEKTTLLKESKHIVLESGITVYKY</sequence>
<organism evidence="1 2">
    <name type="scientific">Bacillus cereus</name>
    <dbReference type="NCBI Taxonomy" id="1396"/>
    <lineage>
        <taxon>Bacteria</taxon>
        <taxon>Bacillati</taxon>
        <taxon>Bacillota</taxon>
        <taxon>Bacilli</taxon>
        <taxon>Bacillales</taxon>
        <taxon>Bacillaceae</taxon>
        <taxon>Bacillus</taxon>
        <taxon>Bacillus cereus group</taxon>
    </lineage>
</organism>
<proteinExistence type="predicted"/>
<dbReference type="RefSeq" id="WP_098297383.1">
    <property type="nucleotide sequence ID" value="NZ_NTSO01000002.1"/>
</dbReference>
<accession>A0A9X6ZHE1</accession>
<name>A0A9X6ZHE1_BACCE</name>
<evidence type="ECO:0000313" key="1">
    <source>
        <dbReference type="EMBL" id="PFF52037.1"/>
    </source>
</evidence>